<evidence type="ECO:0000313" key="2">
    <source>
        <dbReference type="Proteomes" id="UP000701801"/>
    </source>
</evidence>
<gene>
    <name evidence="1" type="ORF">HYALB_00001016</name>
</gene>
<dbReference type="EMBL" id="CAJVRM010000684">
    <property type="protein sequence ID" value="CAG8982735.1"/>
    <property type="molecule type" value="Genomic_DNA"/>
</dbReference>
<name>A0A9N9M125_9HELO</name>
<protein>
    <submittedName>
        <fullName evidence="1">Uncharacterized protein</fullName>
    </submittedName>
</protein>
<proteinExistence type="predicted"/>
<keyword evidence="2" id="KW-1185">Reference proteome</keyword>
<organism evidence="1 2">
    <name type="scientific">Hymenoscyphus albidus</name>
    <dbReference type="NCBI Taxonomy" id="595503"/>
    <lineage>
        <taxon>Eukaryota</taxon>
        <taxon>Fungi</taxon>
        <taxon>Dikarya</taxon>
        <taxon>Ascomycota</taxon>
        <taxon>Pezizomycotina</taxon>
        <taxon>Leotiomycetes</taxon>
        <taxon>Helotiales</taxon>
        <taxon>Helotiaceae</taxon>
        <taxon>Hymenoscyphus</taxon>
    </lineage>
</organism>
<accession>A0A9N9M125</accession>
<dbReference type="Proteomes" id="UP000701801">
    <property type="component" value="Unassembled WGS sequence"/>
</dbReference>
<comment type="caution">
    <text evidence="1">The sequence shown here is derived from an EMBL/GenBank/DDBJ whole genome shotgun (WGS) entry which is preliminary data.</text>
</comment>
<evidence type="ECO:0000313" key="1">
    <source>
        <dbReference type="EMBL" id="CAG8982735.1"/>
    </source>
</evidence>
<reference evidence="1" key="1">
    <citation type="submission" date="2021-07" db="EMBL/GenBank/DDBJ databases">
        <authorList>
            <person name="Durling M."/>
        </authorList>
    </citation>
    <scope>NUCLEOTIDE SEQUENCE</scope>
</reference>
<sequence length="149" mass="16666">MSPLPPIASASAIIASTQSDSPVRVEGPVRATNFLTQHALHRGDDAQLDTVHPGTREWASSKKKEEAKKYVLVHLHFPFQTKSRNRLRCDLPVVRSPFHLSYLLAALTGEGEKQMRWFQSAAPAIMAMEGKWRRALRCVHGVHQYPGMA</sequence>
<dbReference type="AlphaFoldDB" id="A0A9N9M125"/>